<feature type="domain" description="Release factor glutamine methyltransferase N-terminal" evidence="7">
    <location>
        <begin position="19"/>
        <end position="91"/>
    </location>
</feature>
<dbReference type="GO" id="GO:0102559">
    <property type="term" value="F:peptide chain release factor N(5)-glutamine methyltransferase activity"/>
    <property type="evidence" value="ECO:0007669"/>
    <property type="project" value="UniProtKB-EC"/>
</dbReference>
<dbReference type="CDD" id="cd02440">
    <property type="entry name" value="AdoMet_MTases"/>
    <property type="match status" value="1"/>
</dbReference>
<dbReference type="InterPro" id="IPR007848">
    <property type="entry name" value="Small_mtfrase_dom"/>
</dbReference>
<evidence type="ECO:0000256" key="5">
    <source>
        <dbReference type="ARBA" id="ARBA00048391"/>
    </source>
</evidence>
<evidence type="ECO:0000256" key="1">
    <source>
        <dbReference type="ARBA" id="ARBA00012771"/>
    </source>
</evidence>
<dbReference type="InterPro" id="IPR019874">
    <property type="entry name" value="RF_methyltr_PrmC"/>
</dbReference>
<dbReference type="EMBL" id="CP146203">
    <property type="protein sequence ID" value="XBH22076.1"/>
    <property type="molecule type" value="Genomic_DNA"/>
</dbReference>
<comment type="catalytic activity">
    <reaction evidence="5">
        <text>L-glutaminyl-[peptide chain release factor] + S-adenosyl-L-methionine = N(5)-methyl-L-glutaminyl-[peptide chain release factor] + S-adenosyl-L-homocysteine + H(+)</text>
        <dbReference type="Rhea" id="RHEA:42896"/>
        <dbReference type="Rhea" id="RHEA-COMP:10271"/>
        <dbReference type="Rhea" id="RHEA-COMP:10272"/>
        <dbReference type="ChEBI" id="CHEBI:15378"/>
        <dbReference type="ChEBI" id="CHEBI:30011"/>
        <dbReference type="ChEBI" id="CHEBI:57856"/>
        <dbReference type="ChEBI" id="CHEBI:59789"/>
        <dbReference type="ChEBI" id="CHEBI:61891"/>
        <dbReference type="EC" id="2.1.1.297"/>
    </reaction>
</comment>
<dbReference type="InterPro" id="IPR050320">
    <property type="entry name" value="N5-glutamine_MTase"/>
</dbReference>
<organism evidence="8">
    <name type="scientific">Jonesiaceae bacterium BS-20</name>
    <dbReference type="NCBI Taxonomy" id="3120821"/>
    <lineage>
        <taxon>Bacteria</taxon>
        <taxon>Bacillati</taxon>
        <taxon>Actinomycetota</taxon>
        <taxon>Actinomycetes</taxon>
        <taxon>Micrococcales</taxon>
        <taxon>Jonesiaceae</taxon>
    </lineage>
</organism>
<dbReference type="GO" id="GO:0032259">
    <property type="term" value="P:methylation"/>
    <property type="evidence" value="ECO:0007669"/>
    <property type="project" value="UniProtKB-KW"/>
</dbReference>
<keyword evidence="4" id="KW-0949">S-adenosyl-L-methionine</keyword>
<evidence type="ECO:0000313" key="8">
    <source>
        <dbReference type="EMBL" id="XBH22076.1"/>
    </source>
</evidence>
<dbReference type="SUPFAM" id="SSF53335">
    <property type="entry name" value="S-adenosyl-L-methionine-dependent methyltransferases"/>
    <property type="match status" value="1"/>
</dbReference>
<dbReference type="GO" id="GO:0003676">
    <property type="term" value="F:nucleic acid binding"/>
    <property type="evidence" value="ECO:0007669"/>
    <property type="project" value="InterPro"/>
</dbReference>
<name>A0AAU7DX63_9MICO</name>
<feature type="domain" description="Methyltransferase small" evidence="6">
    <location>
        <begin position="133"/>
        <end position="212"/>
    </location>
</feature>
<accession>A0AAU7DX63</accession>
<evidence type="ECO:0000256" key="3">
    <source>
        <dbReference type="ARBA" id="ARBA00022679"/>
    </source>
</evidence>
<dbReference type="AlphaFoldDB" id="A0AAU7DX63"/>
<sequence length="318" mass="33573">MSAVPPAVAPTEIDTPRTAITWATSVLQAAGVPTPAVDAALLAAHSAGLSRSEFEKALLLGSDIWAAEVSNQFADLVRQRAERVPLQHLTGMGAFRYLELAVGPGVFIPRPETEVVAQQGIDFALELPQPALLVDLCTGSGAIAISLLTEVPGAQVYAVELDRAAHAWAAKNVAANPNAHGQVVQLVRGDARTALPQLNGTVDAVISNPPYVPPGHIPREVEVSVHDPQVALYGLGDDGLEVPRGITLAAARLLRPGGLYVMEHAEVQALGAREMVDATGYFEPARTILDLTGRDRMVVARRNTRPFEAGSVLEGQPL</sequence>
<dbReference type="Gene3D" id="1.10.8.10">
    <property type="entry name" value="DNA helicase RuvA subunit, C-terminal domain"/>
    <property type="match status" value="1"/>
</dbReference>
<dbReference type="Gene3D" id="3.40.50.150">
    <property type="entry name" value="Vaccinia Virus protein VP39"/>
    <property type="match status" value="1"/>
</dbReference>
<dbReference type="NCBIfam" id="TIGR03534">
    <property type="entry name" value="RF_mod_PrmC"/>
    <property type="match status" value="1"/>
</dbReference>
<evidence type="ECO:0000256" key="4">
    <source>
        <dbReference type="ARBA" id="ARBA00022691"/>
    </source>
</evidence>
<dbReference type="Pfam" id="PF05175">
    <property type="entry name" value="MTS"/>
    <property type="match status" value="1"/>
</dbReference>
<dbReference type="Pfam" id="PF17827">
    <property type="entry name" value="PrmC_N"/>
    <property type="match status" value="1"/>
</dbReference>
<dbReference type="InterPro" id="IPR029063">
    <property type="entry name" value="SAM-dependent_MTases_sf"/>
</dbReference>
<dbReference type="InterPro" id="IPR040758">
    <property type="entry name" value="PrmC_N"/>
</dbReference>
<dbReference type="PANTHER" id="PTHR18895:SF74">
    <property type="entry name" value="MTRF1L RELEASE FACTOR GLUTAMINE METHYLTRANSFERASE"/>
    <property type="match status" value="1"/>
</dbReference>
<dbReference type="InterPro" id="IPR002052">
    <property type="entry name" value="DNA_methylase_N6_adenine_CS"/>
</dbReference>
<gene>
    <name evidence="8" type="primary">prmC</name>
    <name evidence="8" type="ORF">V5R04_02270</name>
</gene>
<evidence type="ECO:0000259" key="7">
    <source>
        <dbReference type="Pfam" id="PF17827"/>
    </source>
</evidence>
<proteinExistence type="predicted"/>
<dbReference type="NCBIfam" id="TIGR00536">
    <property type="entry name" value="hemK_fam"/>
    <property type="match status" value="1"/>
</dbReference>
<dbReference type="InterPro" id="IPR004556">
    <property type="entry name" value="HemK-like"/>
</dbReference>
<evidence type="ECO:0000259" key="6">
    <source>
        <dbReference type="Pfam" id="PF05175"/>
    </source>
</evidence>
<keyword evidence="3 8" id="KW-0808">Transferase</keyword>
<dbReference type="PROSITE" id="PS00092">
    <property type="entry name" value="N6_MTASE"/>
    <property type="match status" value="1"/>
</dbReference>
<evidence type="ECO:0000256" key="2">
    <source>
        <dbReference type="ARBA" id="ARBA00022603"/>
    </source>
</evidence>
<protein>
    <recommendedName>
        <fullName evidence="1">peptide chain release factor N(5)-glutamine methyltransferase</fullName>
        <ecNumber evidence="1">2.1.1.297</ecNumber>
    </recommendedName>
</protein>
<keyword evidence="2 8" id="KW-0489">Methyltransferase</keyword>
<reference evidence="8" key="1">
    <citation type="submission" date="2024-02" db="EMBL/GenBank/DDBJ databases">
        <title>Tomenella chthoni gen. nov. sp. nov., a member of the family Jonesiaceae isolated from bat guano.</title>
        <authorList>
            <person name="Miller S.L."/>
            <person name="King J."/>
            <person name="Sankaranarayanan K."/>
            <person name="Lawson P.A."/>
        </authorList>
    </citation>
    <scope>NUCLEOTIDE SEQUENCE</scope>
    <source>
        <strain evidence="8">BS-20</strain>
    </source>
</reference>
<dbReference type="PANTHER" id="PTHR18895">
    <property type="entry name" value="HEMK METHYLTRANSFERASE"/>
    <property type="match status" value="1"/>
</dbReference>
<dbReference type="EC" id="2.1.1.297" evidence="1"/>